<comment type="caution">
    <text evidence="1">The sequence shown here is derived from an EMBL/GenBank/DDBJ whole genome shotgun (WGS) entry which is preliminary data.</text>
</comment>
<accession>A0AAD7E859</accession>
<evidence type="ECO:0000313" key="1">
    <source>
        <dbReference type="EMBL" id="KAJ7302605.1"/>
    </source>
</evidence>
<reference evidence="1" key="1">
    <citation type="submission" date="2023-03" db="EMBL/GenBank/DDBJ databases">
        <title>Massive genome expansion in bonnet fungi (Mycena s.s.) driven by repeated elements and novel gene families across ecological guilds.</title>
        <authorList>
            <consortium name="Lawrence Berkeley National Laboratory"/>
            <person name="Harder C.B."/>
            <person name="Miyauchi S."/>
            <person name="Viragh M."/>
            <person name="Kuo A."/>
            <person name="Thoen E."/>
            <person name="Andreopoulos B."/>
            <person name="Lu D."/>
            <person name="Skrede I."/>
            <person name="Drula E."/>
            <person name="Henrissat B."/>
            <person name="Morin E."/>
            <person name="Kohler A."/>
            <person name="Barry K."/>
            <person name="LaButti K."/>
            <person name="Morin E."/>
            <person name="Salamov A."/>
            <person name="Lipzen A."/>
            <person name="Mereny Z."/>
            <person name="Hegedus B."/>
            <person name="Baldrian P."/>
            <person name="Stursova M."/>
            <person name="Weitz H."/>
            <person name="Taylor A."/>
            <person name="Grigoriev I.V."/>
            <person name="Nagy L.G."/>
            <person name="Martin F."/>
            <person name="Kauserud H."/>
        </authorList>
    </citation>
    <scope>NUCLEOTIDE SEQUENCE</scope>
    <source>
        <strain evidence="1">CBHHK002</strain>
    </source>
</reference>
<dbReference type="AlphaFoldDB" id="A0AAD7E859"/>
<protein>
    <submittedName>
        <fullName evidence="1">Uncharacterized protein</fullName>
    </submittedName>
</protein>
<gene>
    <name evidence="1" type="ORF">DFH08DRAFT_826486</name>
</gene>
<organism evidence="1 2">
    <name type="scientific">Mycena albidolilacea</name>
    <dbReference type="NCBI Taxonomy" id="1033008"/>
    <lineage>
        <taxon>Eukaryota</taxon>
        <taxon>Fungi</taxon>
        <taxon>Dikarya</taxon>
        <taxon>Basidiomycota</taxon>
        <taxon>Agaricomycotina</taxon>
        <taxon>Agaricomycetes</taxon>
        <taxon>Agaricomycetidae</taxon>
        <taxon>Agaricales</taxon>
        <taxon>Marasmiineae</taxon>
        <taxon>Mycenaceae</taxon>
        <taxon>Mycena</taxon>
    </lineage>
</organism>
<keyword evidence="2" id="KW-1185">Reference proteome</keyword>
<dbReference type="Proteomes" id="UP001218218">
    <property type="component" value="Unassembled WGS sequence"/>
</dbReference>
<sequence length="476" mass="52560">MPPPHNTNQARGARRRAFALSDTTSPLAQGQTLDIWHTKLMPSINKRPSQLRLKLGIDWTGSRTGRAWVHPHRKERMGHMRRVSGVWVHAKKTMLLPLGDAALHDVMATLRSRGIAGHHCFHYRPVPRSALDPNNSALHSPIVPNPDTSALRHQIHHKPVDPVLARFFAHGGEAPIQWIVDGVSRGMHPLHLCALRGNAPLPRQYGFPHLFALWGGNPPPPPPHPLFATPTWVPWARPVFDAAAAEGEHMNELLREGRALPAHEYSEDSSPQSLWWWPASIKSLHGEASDEELYLKYIFRLRFPFRPVIHPGRTTQSAKFVHAQTLLHAQLTSSYAVFLLHTRLQEGITVSAAAHAGALATIRAADAAAATKEYSDSLLADDFLAAWIACPTTDVLLWGTDHDPRNAPLAFVSVVTGWANGGSIWGGTWPNSGGAWPNGGGAWGGGWGNEAPMWHKCRRIPRPHGYRRIGVIFLPP</sequence>
<proteinExistence type="predicted"/>
<dbReference type="EMBL" id="JARIHO010000114">
    <property type="protein sequence ID" value="KAJ7302605.1"/>
    <property type="molecule type" value="Genomic_DNA"/>
</dbReference>
<name>A0AAD7E859_9AGAR</name>
<evidence type="ECO:0000313" key="2">
    <source>
        <dbReference type="Proteomes" id="UP001218218"/>
    </source>
</evidence>